<sequence length="54" mass="5674">MADYVSNPDGKGPAGGWGSLKSIARIYGESWPTPAVLETLARQAAETEQGKPTI</sequence>
<dbReference type="RefSeq" id="WP_306839320.1">
    <property type="nucleotide sequence ID" value="NZ_JAUSRF010000022.1"/>
</dbReference>
<accession>A0ABT9Q1S0</accession>
<name>A0ABT9Q1S0_9HYPH</name>
<keyword evidence="2" id="KW-1185">Reference proteome</keyword>
<dbReference type="EMBL" id="JAUSRF010000022">
    <property type="protein sequence ID" value="MDP9840064.1"/>
    <property type="molecule type" value="Genomic_DNA"/>
</dbReference>
<evidence type="ECO:0000313" key="2">
    <source>
        <dbReference type="Proteomes" id="UP001241472"/>
    </source>
</evidence>
<organism evidence="1 2">
    <name type="scientific">Neorhizobium huautlense</name>
    <dbReference type="NCBI Taxonomy" id="67774"/>
    <lineage>
        <taxon>Bacteria</taxon>
        <taxon>Pseudomonadati</taxon>
        <taxon>Pseudomonadota</taxon>
        <taxon>Alphaproteobacteria</taxon>
        <taxon>Hyphomicrobiales</taxon>
        <taxon>Rhizobiaceae</taxon>
        <taxon>Rhizobium/Agrobacterium group</taxon>
        <taxon>Neorhizobium</taxon>
    </lineage>
</organism>
<proteinExistence type="predicted"/>
<comment type="caution">
    <text evidence="1">The sequence shown here is derived from an EMBL/GenBank/DDBJ whole genome shotgun (WGS) entry which is preliminary data.</text>
</comment>
<evidence type="ECO:0000313" key="1">
    <source>
        <dbReference type="EMBL" id="MDP9840064.1"/>
    </source>
</evidence>
<gene>
    <name evidence="1" type="ORF">J2T09_004844</name>
</gene>
<protein>
    <submittedName>
        <fullName evidence="1">Uncharacterized protein</fullName>
    </submittedName>
</protein>
<dbReference type="Proteomes" id="UP001241472">
    <property type="component" value="Unassembled WGS sequence"/>
</dbReference>
<reference evidence="1 2" key="1">
    <citation type="submission" date="2023-07" db="EMBL/GenBank/DDBJ databases">
        <title>Sorghum-associated microbial communities from plants grown in Nebraska, USA.</title>
        <authorList>
            <person name="Schachtman D."/>
        </authorList>
    </citation>
    <scope>NUCLEOTIDE SEQUENCE [LARGE SCALE GENOMIC DNA]</scope>
    <source>
        <strain evidence="1 2">DS1307</strain>
    </source>
</reference>